<evidence type="ECO:0000256" key="2">
    <source>
        <dbReference type="SAM" id="SignalP"/>
    </source>
</evidence>
<accession>A0A5C6AGV1</accession>
<dbReference type="EMBL" id="SJPN01000006">
    <property type="protein sequence ID" value="TWT98670.1"/>
    <property type="molecule type" value="Genomic_DNA"/>
</dbReference>
<sequence length="328" mass="36537" precursor="true">MNKCIVFPFVLLMVVFDSSNVHGVEGSDQFNRGVAELAYRLATEKQKVVLREVVNLYANVGSPASALDSSSSNIEIPKLLGDVIASHDLESKLPLRSEPAKGLVTRVYGDSNDAKTVSNFSRIDVVEPPIALRRAYEETGKQSKSECASAVAWLLRSVSDGHNPFYFADEKGVVDSTDIETVAEKQRHWDSACLIGVQIIRKFSRRDISTIQSVLTNESHSLRFYPGYFTPPRWIRESELLLSGRYTAPSIHAKLSVGVPEQQIVGSKELYHLAVDQMIRAANRFNVSMSNPRVLDWKRLERKTDVKDPFGDPLRSPFGEPVQNPFGG</sequence>
<name>A0A5C6AGV1_9BACT</name>
<dbReference type="AlphaFoldDB" id="A0A5C6AGV1"/>
<protein>
    <submittedName>
        <fullName evidence="3">Uncharacterized protein</fullName>
    </submittedName>
</protein>
<reference evidence="3 4" key="1">
    <citation type="submission" date="2019-02" db="EMBL/GenBank/DDBJ databases">
        <title>Deep-cultivation of Planctomycetes and their phenomic and genomic characterization uncovers novel biology.</title>
        <authorList>
            <person name="Wiegand S."/>
            <person name="Jogler M."/>
            <person name="Boedeker C."/>
            <person name="Pinto D."/>
            <person name="Vollmers J."/>
            <person name="Rivas-Marin E."/>
            <person name="Kohn T."/>
            <person name="Peeters S.H."/>
            <person name="Heuer A."/>
            <person name="Rast P."/>
            <person name="Oberbeckmann S."/>
            <person name="Bunk B."/>
            <person name="Jeske O."/>
            <person name="Meyerdierks A."/>
            <person name="Storesund J.E."/>
            <person name="Kallscheuer N."/>
            <person name="Luecker S."/>
            <person name="Lage O.M."/>
            <person name="Pohl T."/>
            <person name="Merkel B.J."/>
            <person name="Hornburger P."/>
            <person name="Mueller R.-W."/>
            <person name="Bruemmer F."/>
            <person name="Labrenz M."/>
            <person name="Spormann A.M."/>
            <person name="Op Den Camp H."/>
            <person name="Overmann J."/>
            <person name="Amann R."/>
            <person name="Jetten M.S.M."/>
            <person name="Mascher T."/>
            <person name="Medema M.H."/>
            <person name="Devos D.P."/>
            <person name="Kaster A.-K."/>
            <person name="Ovreas L."/>
            <person name="Rohde M."/>
            <person name="Galperin M.Y."/>
            <person name="Jogler C."/>
        </authorList>
    </citation>
    <scope>NUCLEOTIDE SEQUENCE [LARGE SCALE GENOMIC DNA]</scope>
    <source>
        <strain evidence="3 4">Pla52n</strain>
    </source>
</reference>
<keyword evidence="4" id="KW-1185">Reference proteome</keyword>
<organism evidence="3 4">
    <name type="scientific">Stieleria varia</name>
    <dbReference type="NCBI Taxonomy" id="2528005"/>
    <lineage>
        <taxon>Bacteria</taxon>
        <taxon>Pseudomonadati</taxon>
        <taxon>Planctomycetota</taxon>
        <taxon>Planctomycetia</taxon>
        <taxon>Pirellulales</taxon>
        <taxon>Pirellulaceae</taxon>
        <taxon>Stieleria</taxon>
    </lineage>
</organism>
<dbReference type="RefSeq" id="WP_146522201.1">
    <property type="nucleotide sequence ID" value="NZ_CP151726.1"/>
</dbReference>
<gene>
    <name evidence="3" type="ORF">Pla52n_51870</name>
</gene>
<proteinExistence type="predicted"/>
<feature type="signal peptide" evidence="2">
    <location>
        <begin position="1"/>
        <end position="23"/>
    </location>
</feature>
<keyword evidence="2" id="KW-0732">Signal</keyword>
<dbReference type="Proteomes" id="UP000320176">
    <property type="component" value="Unassembled WGS sequence"/>
</dbReference>
<evidence type="ECO:0000256" key="1">
    <source>
        <dbReference type="SAM" id="MobiDB-lite"/>
    </source>
</evidence>
<evidence type="ECO:0000313" key="3">
    <source>
        <dbReference type="EMBL" id="TWT98670.1"/>
    </source>
</evidence>
<feature type="chain" id="PRO_5023119056" evidence="2">
    <location>
        <begin position="24"/>
        <end position="328"/>
    </location>
</feature>
<evidence type="ECO:0000313" key="4">
    <source>
        <dbReference type="Proteomes" id="UP000320176"/>
    </source>
</evidence>
<comment type="caution">
    <text evidence="3">The sequence shown here is derived from an EMBL/GenBank/DDBJ whole genome shotgun (WGS) entry which is preliminary data.</text>
</comment>
<feature type="region of interest" description="Disordered" evidence="1">
    <location>
        <begin position="308"/>
        <end position="328"/>
    </location>
</feature>